<dbReference type="InterPro" id="IPR035976">
    <property type="entry name" value="Sushi/SCR/CCP_sf"/>
</dbReference>
<keyword evidence="8" id="KW-0768">Sushi</keyword>
<evidence type="ECO:0000313" key="10">
    <source>
        <dbReference type="EMBL" id="KAK2139943.1"/>
    </source>
</evidence>
<accession>A0AAD9MQ14</accession>
<dbReference type="Pfam" id="PF22633">
    <property type="entry name" value="F5_F8_type_C_2"/>
    <property type="match status" value="1"/>
</dbReference>
<feature type="domain" description="Sushi" evidence="9">
    <location>
        <begin position="359"/>
        <end position="421"/>
    </location>
</feature>
<evidence type="ECO:0000256" key="6">
    <source>
        <dbReference type="ARBA" id="ARBA00022837"/>
    </source>
</evidence>
<evidence type="ECO:0000259" key="9">
    <source>
        <dbReference type="PROSITE" id="PS50923"/>
    </source>
</evidence>
<feature type="disulfide bond" evidence="8">
    <location>
        <begin position="454"/>
        <end position="481"/>
    </location>
</feature>
<reference evidence="10" key="1">
    <citation type="journal article" date="2023" name="Mol. Biol. Evol.">
        <title>Third-Generation Sequencing Reveals the Adaptive Role of the Epigenome in Three Deep-Sea Polychaetes.</title>
        <authorList>
            <person name="Perez M."/>
            <person name="Aroh O."/>
            <person name="Sun Y."/>
            <person name="Lan Y."/>
            <person name="Juniper S.K."/>
            <person name="Young C.R."/>
            <person name="Angers B."/>
            <person name="Qian P.Y."/>
        </authorList>
    </citation>
    <scope>NUCLEOTIDE SEQUENCE</scope>
    <source>
        <strain evidence="10">R07B-5</strain>
    </source>
</reference>
<sequence>MVRDTSGLDNFDVGVTDIPLAADKPPTSLATADYHICGAFVDTLPTHSRVRLPCESARGRYVFVRAKGDGGLAKMIICEMEVYVQSPTELQNAALSNKATEQSSLSPPGVAMRAIDGKMDVAWWLNSCSYTNIEDDPWWRVDLSHLYTVWHVTVTNFRQPVLRDFMIWMSVNDPAVPPNDGTHCGNYSGPPWHVGVSHVTCVQPPVLARYVALIAHGKHTILMLCEIQVFGQLVTCPGVKPAVGEKYKEPTCTSGKKLYKDTCEVSCEFGYNLTSSDGVHKCTENGTWSNNVTCELAKCPPIKKADGEIYNVTCITDTKVYNDTCEVSCERGYNMTGSDTVHKCTENGTWSNNVTCERVSCPPLTPTGGETYRDTSCTSGKKVYNDTCEVSCELGYNLTNSDGVHKCTENGTWSNNVTCELVKCPPITKSEVEIYNITCTTVTKVYNDTCEVSCEVGYNLTNSDGVHKCTENGTWSNNVTCEHLRVRYTRDIVDLTVGLFDWRALRH</sequence>
<dbReference type="GO" id="GO:0042806">
    <property type="term" value="F:fucose binding"/>
    <property type="evidence" value="ECO:0007669"/>
    <property type="project" value="UniProtKB-ARBA"/>
</dbReference>
<proteinExistence type="inferred from homology"/>
<feature type="disulfide bond" evidence="8">
    <location>
        <begin position="392"/>
        <end position="419"/>
    </location>
</feature>
<dbReference type="Gene3D" id="2.10.70.10">
    <property type="entry name" value="Complement Module, domain 1"/>
    <property type="match status" value="4"/>
</dbReference>
<keyword evidence="7 8" id="KW-1015">Disulfide bond</keyword>
<dbReference type="InterPro" id="IPR051941">
    <property type="entry name" value="BG_Antigen-Binding_Lectin"/>
</dbReference>
<dbReference type="InterPro" id="IPR000436">
    <property type="entry name" value="Sushi_SCR_CCP_dom"/>
</dbReference>
<dbReference type="SMART" id="SM00032">
    <property type="entry name" value="CCP"/>
    <property type="match status" value="4"/>
</dbReference>
<dbReference type="AlphaFoldDB" id="A0AAD9MQ14"/>
<feature type="disulfide bond" evidence="8">
    <location>
        <begin position="329"/>
        <end position="356"/>
    </location>
</feature>
<keyword evidence="11" id="KW-1185">Reference proteome</keyword>
<gene>
    <name evidence="10" type="ORF">NP493_6077g00003</name>
</gene>
<feature type="domain" description="Sushi" evidence="9">
    <location>
        <begin position="297"/>
        <end position="358"/>
    </location>
</feature>
<organism evidence="10 11">
    <name type="scientific">Ridgeia piscesae</name>
    <name type="common">Tubeworm</name>
    <dbReference type="NCBI Taxonomy" id="27915"/>
    <lineage>
        <taxon>Eukaryota</taxon>
        <taxon>Metazoa</taxon>
        <taxon>Spiralia</taxon>
        <taxon>Lophotrochozoa</taxon>
        <taxon>Annelida</taxon>
        <taxon>Polychaeta</taxon>
        <taxon>Sedentaria</taxon>
        <taxon>Canalipalpata</taxon>
        <taxon>Sabellida</taxon>
        <taxon>Siboglinidae</taxon>
        <taxon>Ridgeia</taxon>
    </lineage>
</organism>
<dbReference type="EMBL" id="JAODUO010006075">
    <property type="protein sequence ID" value="KAK2139943.1"/>
    <property type="molecule type" value="Genomic_DNA"/>
</dbReference>
<name>A0AAD9MQ14_RIDPI</name>
<evidence type="ECO:0000313" key="11">
    <source>
        <dbReference type="Proteomes" id="UP001209878"/>
    </source>
</evidence>
<dbReference type="Pfam" id="PF00084">
    <property type="entry name" value="Sushi"/>
    <property type="match status" value="4"/>
</dbReference>
<dbReference type="GO" id="GO:0046872">
    <property type="term" value="F:metal ion binding"/>
    <property type="evidence" value="ECO:0007669"/>
    <property type="project" value="UniProtKB-KW"/>
</dbReference>
<dbReference type="PANTHER" id="PTHR45713">
    <property type="entry name" value="FTP DOMAIN-CONTAINING PROTEIN"/>
    <property type="match status" value="1"/>
</dbReference>
<dbReference type="GO" id="GO:0001868">
    <property type="term" value="P:regulation of complement activation, lectin pathway"/>
    <property type="evidence" value="ECO:0007669"/>
    <property type="project" value="UniProtKB-ARBA"/>
</dbReference>
<feature type="domain" description="Sushi" evidence="9">
    <location>
        <begin position="422"/>
        <end position="483"/>
    </location>
</feature>
<keyword evidence="5" id="KW-0430">Lectin</keyword>
<keyword evidence="4" id="KW-0479">Metal-binding</keyword>
<dbReference type="InterPro" id="IPR006585">
    <property type="entry name" value="FTP1"/>
</dbReference>
<protein>
    <recommendedName>
        <fullName evidence="9">Sushi domain-containing protein</fullName>
    </recommendedName>
</protein>
<comment type="similarity">
    <text evidence="2">Belongs to the fucolectin family.</text>
</comment>
<comment type="caution">
    <text evidence="8">Lacks conserved residue(s) required for the propagation of feature annotation.</text>
</comment>
<evidence type="ECO:0000256" key="1">
    <source>
        <dbReference type="ARBA" id="ARBA00002219"/>
    </source>
</evidence>
<evidence type="ECO:0000256" key="5">
    <source>
        <dbReference type="ARBA" id="ARBA00022734"/>
    </source>
</evidence>
<evidence type="ECO:0000256" key="4">
    <source>
        <dbReference type="ARBA" id="ARBA00022723"/>
    </source>
</evidence>
<dbReference type="Gene3D" id="2.60.120.260">
    <property type="entry name" value="Galactose-binding domain-like"/>
    <property type="match status" value="1"/>
</dbReference>
<keyword evidence="6" id="KW-0106">Calcium</keyword>
<dbReference type="CDD" id="cd00033">
    <property type="entry name" value="CCP"/>
    <property type="match status" value="4"/>
</dbReference>
<feature type="domain" description="Sushi" evidence="9">
    <location>
        <begin position="234"/>
        <end position="296"/>
    </location>
</feature>
<evidence type="ECO:0000256" key="8">
    <source>
        <dbReference type="PROSITE-ProRule" id="PRU00302"/>
    </source>
</evidence>
<dbReference type="GO" id="GO:0010185">
    <property type="term" value="P:regulation of cellular defense response"/>
    <property type="evidence" value="ECO:0007669"/>
    <property type="project" value="UniProtKB-ARBA"/>
</dbReference>
<evidence type="ECO:0000256" key="2">
    <source>
        <dbReference type="ARBA" id="ARBA00010147"/>
    </source>
</evidence>
<dbReference type="SMART" id="SM00607">
    <property type="entry name" value="FTP"/>
    <property type="match status" value="1"/>
</dbReference>
<dbReference type="InterPro" id="IPR008979">
    <property type="entry name" value="Galactose-bd-like_sf"/>
</dbReference>
<dbReference type="Proteomes" id="UP001209878">
    <property type="component" value="Unassembled WGS sequence"/>
</dbReference>
<evidence type="ECO:0000256" key="7">
    <source>
        <dbReference type="ARBA" id="ARBA00023157"/>
    </source>
</evidence>
<comment type="function">
    <text evidence="1">Acts as a defensive agent. Recognizes blood group fucosylated oligosaccharides including A, B, H and Lewis B-type antigens. Does not recognize Lewis A antigen and has low affinity for monovalent haptens.</text>
</comment>
<dbReference type="SUPFAM" id="SSF49785">
    <property type="entry name" value="Galactose-binding domain-like"/>
    <property type="match status" value="1"/>
</dbReference>
<dbReference type="PROSITE" id="PS50923">
    <property type="entry name" value="SUSHI"/>
    <property type="match status" value="4"/>
</dbReference>
<comment type="caution">
    <text evidence="10">The sequence shown here is derived from an EMBL/GenBank/DDBJ whole genome shotgun (WGS) entry which is preliminary data.</text>
</comment>
<comment type="subunit">
    <text evidence="3">Homotrimer.</text>
</comment>
<dbReference type="PANTHER" id="PTHR45713:SF6">
    <property type="entry name" value="F5_8 TYPE C DOMAIN-CONTAINING PROTEIN"/>
    <property type="match status" value="1"/>
</dbReference>
<feature type="disulfide bond" evidence="8">
    <location>
        <begin position="267"/>
        <end position="294"/>
    </location>
</feature>
<dbReference type="SUPFAM" id="SSF57535">
    <property type="entry name" value="Complement control module/SCR domain"/>
    <property type="match status" value="4"/>
</dbReference>
<evidence type="ECO:0000256" key="3">
    <source>
        <dbReference type="ARBA" id="ARBA00011233"/>
    </source>
</evidence>